<evidence type="ECO:0000313" key="1">
    <source>
        <dbReference type="EMBL" id="SIS62021.1"/>
    </source>
</evidence>
<dbReference type="Proteomes" id="UP000186156">
    <property type="component" value="Unassembled WGS sequence"/>
</dbReference>
<name>A0A1N7KK76_9BACL</name>
<gene>
    <name evidence="1" type="ORF">SAMN05421799_1027</name>
</gene>
<dbReference type="STRING" id="252246.SAMN05421799_1027"/>
<proteinExistence type="predicted"/>
<organism evidence="1 2">
    <name type="scientific">Alicyclobacillus vulcanalis</name>
    <dbReference type="NCBI Taxonomy" id="252246"/>
    <lineage>
        <taxon>Bacteria</taxon>
        <taxon>Bacillati</taxon>
        <taxon>Bacillota</taxon>
        <taxon>Bacilli</taxon>
        <taxon>Bacillales</taxon>
        <taxon>Alicyclobacillaceae</taxon>
        <taxon>Alicyclobacillus</taxon>
    </lineage>
</organism>
<dbReference type="RefSeq" id="WP_200805709.1">
    <property type="nucleotide sequence ID" value="NZ_FTOO01000002.1"/>
</dbReference>
<keyword evidence="2" id="KW-1185">Reference proteome</keyword>
<protein>
    <submittedName>
        <fullName evidence="1">Uncharacterized protein</fullName>
    </submittedName>
</protein>
<dbReference type="EMBL" id="FTOO01000002">
    <property type="protein sequence ID" value="SIS62021.1"/>
    <property type="molecule type" value="Genomic_DNA"/>
</dbReference>
<accession>A0A1N7KK76</accession>
<dbReference type="AlphaFoldDB" id="A0A1N7KK76"/>
<reference evidence="2" key="1">
    <citation type="submission" date="2017-01" db="EMBL/GenBank/DDBJ databases">
        <authorList>
            <person name="Varghese N."/>
            <person name="Submissions S."/>
        </authorList>
    </citation>
    <scope>NUCLEOTIDE SEQUENCE [LARGE SCALE GENOMIC DNA]</scope>
    <source>
        <strain evidence="2">DSM 16176</strain>
    </source>
</reference>
<sequence length="56" mass="6492">MTWIYEARLYDSKAVAMYVATTLRDSGARPRLDASSVQVYRTRRGNYGVRYRTLDA</sequence>
<evidence type="ECO:0000313" key="2">
    <source>
        <dbReference type="Proteomes" id="UP000186156"/>
    </source>
</evidence>